<accession>A0AC58L1H4</accession>
<dbReference type="Proteomes" id="UP001732720">
    <property type="component" value="Chromosome 14"/>
</dbReference>
<keyword evidence="1" id="KW-1185">Reference proteome</keyword>
<proteinExistence type="predicted"/>
<dbReference type="RefSeq" id="XP_073910989.1">
    <property type="nucleotide sequence ID" value="XM_074054888.1"/>
</dbReference>
<evidence type="ECO:0000313" key="2">
    <source>
        <dbReference type="RefSeq" id="XP_073910989.1"/>
    </source>
</evidence>
<protein>
    <submittedName>
        <fullName evidence="2">Uncharacterized protein isoform X2</fullName>
    </submittedName>
</protein>
<organism evidence="1 2">
    <name type="scientific">Castor canadensis</name>
    <name type="common">American beaver</name>
    <dbReference type="NCBI Taxonomy" id="51338"/>
    <lineage>
        <taxon>Eukaryota</taxon>
        <taxon>Metazoa</taxon>
        <taxon>Chordata</taxon>
        <taxon>Craniata</taxon>
        <taxon>Vertebrata</taxon>
        <taxon>Euteleostomi</taxon>
        <taxon>Mammalia</taxon>
        <taxon>Eutheria</taxon>
        <taxon>Euarchontoglires</taxon>
        <taxon>Glires</taxon>
        <taxon>Rodentia</taxon>
        <taxon>Castorimorpha</taxon>
        <taxon>Castoridae</taxon>
        <taxon>Castor</taxon>
    </lineage>
</organism>
<reference evidence="2" key="1">
    <citation type="submission" date="2025-08" db="UniProtKB">
        <authorList>
            <consortium name="RefSeq"/>
        </authorList>
    </citation>
    <scope>IDENTIFICATION</scope>
</reference>
<sequence>MLSDPRAVVPRFSGERAEWATDGQEAGQPPSLMLITELPRVPARILSGFSFSWKTPCGGAGTLAAAPAWRQRAEIYIFLGWPLPLAEGASFVGTRRSALPRLAHLLQPRKEPRPEDRESAADSSTAANAGPRVHAACDTPLPGLGIFFPSVTTQRSRSFLRCCVVWMGVKMQRQMLNLYRDMLSSGGGARLQP</sequence>
<evidence type="ECO:0000313" key="1">
    <source>
        <dbReference type="Proteomes" id="UP001732720"/>
    </source>
</evidence>
<name>A0AC58L1H4_CASCN</name>
<gene>
    <name evidence="2" type="primary">LOC141416903</name>
</gene>